<proteinExistence type="predicted"/>
<dbReference type="SUPFAM" id="SSF52047">
    <property type="entry name" value="RNI-like"/>
    <property type="match status" value="1"/>
</dbReference>
<dbReference type="EMBL" id="JAHFXF010000236">
    <property type="protein sequence ID" value="KAG9692243.1"/>
    <property type="molecule type" value="Genomic_DNA"/>
</dbReference>
<reference evidence="1" key="2">
    <citation type="submission" date="2021-08" db="EMBL/GenBank/DDBJ databases">
        <authorList>
            <person name="Gostincar C."/>
            <person name="Sun X."/>
            <person name="Song Z."/>
            <person name="Gunde-Cimerman N."/>
        </authorList>
    </citation>
    <scope>NUCLEOTIDE SEQUENCE</scope>
    <source>
        <strain evidence="1">EXF-9911</strain>
    </source>
</reference>
<dbReference type="OrthoDB" id="10646303at2759"/>
<evidence type="ECO:0000313" key="2">
    <source>
        <dbReference type="Proteomes" id="UP000779574"/>
    </source>
</evidence>
<feature type="non-terminal residue" evidence="1">
    <location>
        <position position="372"/>
    </location>
</feature>
<dbReference type="Proteomes" id="UP000779574">
    <property type="component" value="Unassembled WGS sequence"/>
</dbReference>
<dbReference type="AlphaFoldDB" id="A0A9P8EKK6"/>
<sequence length="372" mass="42890">MARSNITSWPRILREDETPFRNPASPEQEVTNEAVNFVRKGGFEKGLTTALQALDITSVEIHTYRQMRYLDDPLPLMLGRSQLIQRTGRDPFKKPGGEHRKKISRAWEYASSRGDRPMDMVTCMTSSVLSAIEVSQTPLQTLIIPVIQIDNLKISPTLGCSLKHLQHLEVTISLAKHQFSCPPQLSELDLISFINHIPALRHLELTTWPVERLIGSSLSLHLFLPRLKPLQLESLHLHNLCDASSDLVPFLEPLKILKTLSLYFVVIKEKKNKPWRDMLLGLKDVLSRVRDSEMYIDHWDAFELSKMLQSKSSETPDDEDLNDDKYWDDNAWRKSEKLEKNDMLEVLAQTMPHYHDSVFRTCRMGSSLCTWY</sequence>
<comment type="caution">
    <text evidence="1">The sequence shown here is derived from an EMBL/GenBank/DDBJ whole genome shotgun (WGS) entry which is preliminary data.</text>
</comment>
<evidence type="ECO:0000313" key="1">
    <source>
        <dbReference type="EMBL" id="KAG9692243.1"/>
    </source>
</evidence>
<protein>
    <submittedName>
        <fullName evidence="1">Uncharacterized protein</fullName>
    </submittedName>
</protein>
<gene>
    <name evidence="1" type="ORF">KCU76_g6851</name>
</gene>
<reference evidence="1" key="1">
    <citation type="journal article" date="2021" name="J Fungi (Basel)">
        <title>Virulence traits and population genomics of the black yeast Aureobasidium melanogenum.</title>
        <authorList>
            <person name="Cernosa A."/>
            <person name="Sun X."/>
            <person name="Gostincar C."/>
            <person name="Fang C."/>
            <person name="Gunde-Cimerman N."/>
            <person name="Song Z."/>
        </authorList>
    </citation>
    <scope>NUCLEOTIDE SEQUENCE</scope>
    <source>
        <strain evidence="1">EXF-9911</strain>
    </source>
</reference>
<name>A0A9P8EKK6_AURME</name>
<organism evidence="1 2">
    <name type="scientific">Aureobasidium melanogenum</name>
    <name type="common">Aureobasidium pullulans var. melanogenum</name>
    <dbReference type="NCBI Taxonomy" id="46634"/>
    <lineage>
        <taxon>Eukaryota</taxon>
        <taxon>Fungi</taxon>
        <taxon>Dikarya</taxon>
        <taxon>Ascomycota</taxon>
        <taxon>Pezizomycotina</taxon>
        <taxon>Dothideomycetes</taxon>
        <taxon>Dothideomycetidae</taxon>
        <taxon>Dothideales</taxon>
        <taxon>Saccotheciaceae</taxon>
        <taxon>Aureobasidium</taxon>
    </lineage>
</organism>
<accession>A0A9P8EKK6</accession>